<feature type="transmembrane region" description="Helical" evidence="1">
    <location>
        <begin position="44"/>
        <end position="64"/>
    </location>
</feature>
<evidence type="ECO:0000313" key="2">
    <source>
        <dbReference type="EMBL" id="QHS82264.1"/>
    </source>
</evidence>
<evidence type="ECO:0000256" key="1">
    <source>
        <dbReference type="SAM" id="Phobius"/>
    </source>
</evidence>
<keyword evidence="1" id="KW-0812">Transmembrane</keyword>
<keyword evidence="1" id="KW-1133">Transmembrane helix</keyword>
<name>A0A6C0AR59_9ZZZZ</name>
<reference evidence="2" key="1">
    <citation type="journal article" date="2020" name="Nature">
        <title>Giant virus diversity and host interactions through global metagenomics.</title>
        <authorList>
            <person name="Schulz F."/>
            <person name="Roux S."/>
            <person name="Paez-Espino D."/>
            <person name="Jungbluth S."/>
            <person name="Walsh D.A."/>
            <person name="Denef V.J."/>
            <person name="McMahon K.D."/>
            <person name="Konstantinidis K.T."/>
            <person name="Eloe-Fadrosh E.A."/>
            <person name="Kyrpides N.C."/>
            <person name="Woyke T."/>
        </authorList>
    </citation>
    <scope>NUCLEOTIDE SEQUENCE</scope>
    <source>
        <strain evidence="2">GVMAG-S-1101165-79</strain>
    </source>
</reference>
<organism evidence="2">
    <name type="scientific">viral metagenome</name>
    <dbReference type="NCBI Taxonomy" id="1070528"/>
    <lineage>
        <taxon>unclassified sequences</taxon>
        <taxon>metagenomes</taxon>
        <taxon>organismal metagenomes</taxon>
    </lineage>
</organism>
<keyword evidence="1" id="KW-0472">Membrane</keyword>
<proteinExistence type="predicted"/>
<protein>
    <submittedName>
        <fullName evidence="2">Uncharacterized protein</fullName>
    </submittedName>
</protein>
<accession>A0A6C0AR59</accession>
<sequence>MEFDNFSNPVWPSPKPTLTEPGVKYFLNQTLKQCHIVRDNFHNIVFNVGLLIGFLVILGLILLYKYKGRLSPVEVERKNKEKQQYILSKIKNFQEAKKAAHQELITGLPAWDSEFDMIHKKTY</sequence>
<dbReference type="EMBL" id="MN740764">
    <property type="protein sequence ID" value="QHS82264.1"/>
    <property type="molecule type" value="Genomic_DNA"/>
</dbReference>
<dbReference type="AlphaFoldDB" id="A0A6C0AR59"/>